<keyword evidence="2" id="KW-1133">Transmembrane helix</keyword>
<evidence type="ECO:0000256" key="1">
    <source>
        <dbReference type="SAM" id="MobiDB-lite"/>
    </source>
</evidence>
<name>A0A450X1T5_9GAMM</name>
<evidence type="ECO:0000313" key="3">
    <source>
        <dbReference type="EMBL" id="VFK23193.1"/>
    </source>
</evidence>
<proteinExistence type="predicted"/>
<sequence>MGVVEKIALRVLVLQIMVLRIMIAVIGRAKDNRAMENRQWKTQDHHRPDALLPRRSDIDRAIETGISLLDHLTDNPKRILEQAFEDAAWRRLLSPHHVGLLAPPCDQEELLFAIGSHKLELLSVFPSAVVTNRLTRRFEKAVGVDIYLCRLRTTNALTIEIFRVVDGLSAEDVRVAMSDILHVAYIPRVPMDTETISQNMIKAGFQYITGGINTNKLMPEENAVTVLYFRQRQPTREIPQIELFRPGRHPLPSSPGIDEGSVSANPQ</sequence>
<feature type="region of interest" description="Disordered" evidence="1">
    <location>
        <begin position="245"/>
        <end position="267"/>
    </location>
</feature>
<reference evidence="3" key="1">
    <citation type="submission" date="2019-02" db="EMBL/GenBank/DDBJ databases">
        <authorList>
            <person name="Gruber-Vodicka R. H."/>
            <person name="Seah K. B. B."/>
        </authorList>
    </citation>
    <scope>NUCLEOTIDE SEQUENCE</scope>
    <source>
        <strain evidence="3">BECK_BZ197</strain>
    </source>
</reference>
<accession>A0A450X1T5</accession>
<dbReference type="EMBL" id="CAADFO010000004">
    <property type="protein sequence ID" value="VFK23193.1"/>
    <property type="molecule type" value="Genomic_DNA"/>
</dbReference>
<dbReference type="AlphaFoldDB" id="A0A450X1T5"/>
<organism evidence="3">
    <name type="scientific">Candidatus Kentrum sp. MB</name>
    <dbReference type="NCBI Taxonomy" id="2138164"/>
    <lineage>
        <taxon>Bacteria</taxon>
        <taxon>Pseudomonadati</taxon>
        <taxon>Pseudomonadota</taxon>
        <taxon>Gammaproteobacteria</taxon>
        <taxon>Candidatus Kentrum</taxon>
    </lineage>
</organism>
<evidence type="ECO:0000256" key="2">
    <source>
        <dbReference type="SAM" id="Phobius"/>
    </source>
</evidence>
<gene>
    <name evidence="3" type="ORF">BECKMB1821G_GA0114241_100422</name>
</gene>
<keyword evidence="2" id="KW-0812">Transmembrane</keyword>
<feature type="transmembrane region" description="Helical" evidence="2">
    <location>
        <begin position="7"/>
        <end position="27"/>
    </location>
</feature>
<keyword evidence="2" id="KW-0472">Membrane</keyword>
<protein>
    <submittedName>
        <fullName evidence="3">Uncharacterized protein</fullName>
    </submittedName>
</protein>